<name>A0A8J2SD60_9STRA</name>
<dbReference type="PANTHER" id="PTHR11102:SF160">
    <property type="entry name" value="ERAD-ASSOCIATED E3 UBIQUITIN-PROTEIN LIGASE COMPONENT HRD3"/>
    <property type="match status" value="1"/>
</dbReference>
<sequence length="263" mass="27758">MASIEAQISAAFAADAPKTQFVRPTDADAWGGSTDKKTWTKPTDEKKPEGPQSLEDGRWGPSTEELTFYARKSWADRQPESVAHGELKERAKQGDRIAACDLGILHLLGERGARKSGKEALRYFTESAEAGDARAATNLAVLLSRGDGVAKDPAAAVRWYGVAAQSKTKSKLRDMHDLRSVPRPPPPTPPPPPPVRTFSEEAPDVSTSTNASSADAAAAPDAPESPGDAPVEEDAVVDVVEEDTAPGDDPVPAVAEEPDVSAA</sequence>
<dbReference type="Proteomes" id="UP000789595">
    <property type="component" value="Unassembled WGS sequence"/>
</dbReference>
<feature type="compositionally biased region" description="Low complexity" evidence="2">
    <location>
        <begin position="211"/>
        <end position="229"/>
    </location>
</feature>
<dbReference type="AlphaFoldDB" id="A0A8J2SD60"/>
<feature type="compositionally biased region" description="Basic and acidic residues" evidence="2">
    <location>
        <begin position="34"/>
        <end position="49"/>
    </location>
</feature>
<comment type="caution">
    <text evidence="3">The sequence shown here is derived from an EMBL/GenBank/DDBJ whole genome shotgun (WGS) entry which is preliminary data.</text>
</comment>
<dbReference type="Pfam" id="PF08238">
    <property type="entry name" value="Sel1"/>
    <property type="match status" value="2"/>
</dbReference>
<evidence type="ECO:0000256" key="1">
    <source>
        <dbReference type="ARBA" id="ARBA00038101"/>
    </source>
</evidence>
<evidence type="ECO:0008006" key="5">
    <source>
        <dbReference type="Google" id="ProtNLM"/>
    </source>
</evidence>
<keyword evidence="4" id="KW-1185">Reference proteome</keyword>
<dbReference type="InterPro" id="IPR006597">
    <property type="entry name" value="Sel1-like"/>
</dbReference>
<gene>
    <name evidence="3" type="ORF">PECAL_2P13150</name>
</gene>
<reference evidence="3" key="1">
    <citation type="submission" date="2021-11" db="EMBL/GenBank/DDBJ databases">
        <authorList>
            <consortium name="Genoscope - CEA"/>
            <person name="William W."/>
        </authorList>
    </citation>
    <scope>NUCLEOTIDE SEQUENCE</scope>
</reference>
<accession>A0A8J2SD60</accession>
<dbReference type="SMART" id="SM00671">
    <property type="entry name" value="SEL1"/>
    <property type="match status" value="2"/>
</dbReference>
<evidence type="ECO:0000313" key="4">
    <source>
        <dbReference type="Proteomes" id="UP000789595"/>
    </source>
</evidence>
<dbReference type="PANTHER" id="PTHR11102">
    <property type="entry name" value="SEL-1-LIKE PROTEIN"/>
    <property type="match status" value="1"/>
</dbReference>
<evidence type="ECO:0000256" key="2">
    <source>
        <dbReference type="SAM" id="MobiDB-lite"/>
    </source>
</evidence>
<dbReference type="OrthoDB" id="2384430at2759"/>
<feature type="compositionally biased region" description="Pro residues" evidence="2">
    <location>
        <begin position="182"/>
        <end position="195"/>
    </location>
</feature>
<dbReference type="InterPro" id="IPR011990">
    <property type="entry name" value="TPR-like_helical_dom_sf"/>
</dbReference>
<proteinExistence type="inferred from homology"/>
<evidence type="ECO:0000313" key="3">
    <source>
        <dbReference type="EMBL" id="CAH0368256.1"/>
    </source>
</evidence>
<feature type="compositionally biased region" description="Acidic residues" evidence="2">
    <location>
        <begin position="230"/>
        <end position="246"/>
    </location>
</feature>
<dbReference type="InterPro" id="IPR050767">
    <property type="entry name" value="Sel1_AlgK"/>
</dbReference>
<dbReference type="EMBL" id="CAKKNE010000002">
    <property type="protein sequence ID" value="CAH0368256.1"/>
    <property type="molecule type" value="Genomic_DNA"/>
</dbReference>
<dbReference type="Gene3D" id="1.25.40.10">
    <property type="entry name" value="Tetratricopeptide repeat domain"/>
    <property type="match status" value="1"/>
</dbReference>
<feature type="compositionally biased region" description="Basic and acidic residues" evidence="2">
    <location>
        <begin position="171"/>
        <end position="180"/>
    </location>
</feature>
<protein>
    <recommendedName>
        <fullName evidence="5">Sel1 repeat family protein</fullName>
    </recommendedName>
</protein>
<organism evidence="3 4">
    <name type="scientific">Pelagomonas calceolata</name>
    <dbReference type="NCBI Taxonomy" id="35677"/>
    <lineage>
        <taxon>Eukaryota</taxon>
        <taxon>Sar</taxon>
        <taxon>Stramenopiles</taxon>
        <taxon>Ochrophyta</taxon>
        <taxon>Pelagophyceae</taxon>
        <taxon>Pelagomonadales</taxon>
        <taxon>Pelagomonadaceae</taxon>
        <taxon>Pelagomonas</taxon>
    </lineage>
</organism>
<feature type="region of interest" description="Disordered" evidence="2">
    <location>
        <begin position="162"/>
        <end position="263"/>
    </location>
</feature>
<feature type="region of interest" description="Disordered" evidence="2">
    <location>
        <begin position="13"/>
        <end position="62"/>
    </location>
</feature>
<dbReference type="SUPFAM" id="SSF81901">
    <property type="entry name" value="HCP-like"/>
    <property type="match status" value="1"/>
</dbReference>
<comment type="similarity">
    <text evidence="1">Belongs to the sel-1 family.</text>
</comment>